<keyword evidence="4" id="KW-1133">Transmembrane helix</keyword>
<dbReference type="RefSeq" id="WP_154595697.1">
    <property type="nucleotide sequence ID" value="NZ_CP060587.1"/>
</dbReference>
<evidence type="ECO:0000313" key="6">
    <source>
        <dbReference type="Proteomes" id="UP000515871"/>
    </source>
</evidence>
<dbReference type="InterPro" id="IPR043130">
    <property type="entry name" value="CDP-OH_PTrfase_TM_dom"/>
</dbReference>
<comment type="similarity">
    <text evidence="2">Belongs to the CDP-alcohol phosphatidyltransferase class-I family.</text>
</comment>
<feature type="transmembrane region" description="Helical" evidence="4">
    <location>
        <begin position="208"/>
        <end position="225"/>
    </location>
</feature>
<organism evidence="5 6">
    <name type="scientific">Aeromicrobium senzhongii</name>
    <dbReference type="NCBI Taxonomy" id="2663859"/>
    <lineage>
        <taxon>Bacteria</taxon>
        <taxon>Bacillati</taxon>
        <taxon>Actinomycetota</taxon>
        <taxon>Actinomycetes</taxon>
        <taxon>Propionibacteriales</taxon>
        <taxon>Nocardioidaceae</taxon>
        <taxon>Aeromicrobium</taxon>
    </lineage>
</organism>
<feature type="region of interest" description="Disordered" evidence="3">
    <location>
        <begin position="1"/>
        <end position="23"/>
    </location>
</feature>
<feature type="transmembrane region" description="Helical" evidence="4">
    <location>
        <begin position="138"/>
        <end position="163"/>
    </location>
</feature>
<dbReference type="PROSITE" id="PS00379">
    <property type="entry name" value="CDP_ALCOHOL_P_TRANSF"/>
    <property type="match status" value="1"/>
</dbReference>
<protein>
    <submittedName>
        <fullName evidence="5">CDP-alcohol phosphatidyltransferase family protein</fullName>
    </submittedName>
</protein>
<keyword evidence="4" id="KW-0812">Transmembrane</keyword>
<dbReference type="Pfam" id="PF01066">
    <property type="entry name" value="CDP-OH_P_transf"/>
    <property type="match status" value="1"/>
</dbReference>
<proteinExistence type="inferred from homology"/>
<dbReference type="EMBL" id="CP060587">
    <property type="protein sequence ID" value="QNL94995.1"/>
    <property type="molecule type" value="Genomic_DNA"/>
</dbReference>
<dbReference type="Gene3D" id="1.20.120.1760">
    <property type="match status" value="1"/>
</dbReference>
<evidence type="ECO:0000313" key="5">
    <source>
        <dbReference type="EMBL" id="QNL94995.1"/>
    </source>
</evidence>
<keyword evidence="6" id="KW-1185">Reference proteome</keyword>
<evidence type="ECO:0000256" key="1">
    <source>
        <dbReference type="ARBA" id="ARBA00022679"/>
    </source>
</evidence>
<gene>
    <name evidence="5" type="ORF">H9L21_03330</name>
</gene>
<name>A0ABX6T0J9_9ACTN</name>
<dbReference type="InterPro" id="IPR000462">
    <property type="entry name" value="CDP-OH_P_trans"/>
</dbReference>
<feature type="transmembrane region" description="Helical" evidence="4">
    <location>
        <begin position="183"/>
        <end position="202"/>
    </location>
</feature>
<evidence type="ECO:0000256" key="2">
    <source>
        <dbReference type="RuleBase" id="RU003750"/>
    </source>
</evidence>
<dbReference type="InterPro" id="IPR048254">
    <property type="entry name" value="CDP_ALCOHOL_P_TRANSF_CS"/>
</dbReference>
<sequence>MDFRSGLEALRSAQKPSRGTAAYSRHVNRPAGRYMAAWMNSHGFTPNQATAVSATLSAAGIALIALVSPTWWLGILVAALLAGGYVMDSVDGQLARLRGGGSKSGEWLDHTVDCFKTLTLHLAVLISWYRFFDLPSDAWLLVPLAFTVVAAATYFGLILMPTLRPAAAPTWAAPPVESPLRRFLLLPIDYGFLCWVFVLLGWPTAFRLVWTLLLIAAAAMLAVALRKWWHELRAVDGLT</sequence>
<keyword evidence="1 2" id="KW-0808">Transferase</keyword>
<keyword evidence="4" id="KW-0472">Membrane</keyword>
<evidence type="ECO:0000256" key="4">
    <source>
        <dbReference type="SAM" id="Phobius"/>
    </source>
</evidence>
<evidence type="ECO:0000256" key="3">
    <source>
        <dbReference type="SAM" id="MobiDB-lite"/>
    </source>
</evidence>
<dbReference type="Proteomes" id="UP000515871">
    <property type="component" value="Chromosome"/>
</dbReference>
<reference evidence="5 6" key="1">
    <citation type="submission" date="2020-08" db="EMBL/GenBank/DDBJ databases">
        <title>Novel species in genus Aeromicrobium.</title>
        <authorList>
            <person name="Zhang G."/>
        </authorList>
    </citation>
    <scope>NUCLEOTIDE SEQUENCE [LARGE SCALE GENOMIC DNA]</scope>
    <source>
        <strain evidence="6">zg-629</strain>
    </source>
</reference>
<accession>A0ABX6T0J9</accession>